<dbReference type="PANTHER" id="PTHR30346:SF28">
    <property type="entry name" value="HTH-TYPE TRANSCRIPTIONAL REGULATOR CYNR"/>
    <property type="match status" value="1"/>
</dbReference>
<feature type="domain" description="HTH lysR-type" evidence="5">
    <location>
        <begin position="5"/>
        <end position="62"/>
    </location>
</feature>
<sequence length="317" mass="34887">MIPRLAIHHLTLLSAIAETGSMTTSAARLGVTQSAASHRLREAERRIGLPLVQRIETGFELTPEGERLRHLGETFLGELFRLEQELEERARQARILVRLGQATYSRYHWFPAFLEYLETADPRLSVDLSGRATAHPLASLLDGSVDVSLIFGREPASTRFHSIKLGSNPIVAVLSKNHPLASETVVNSLNMGDERFFIYPLTAEPGFDWTTLLGAPSKPFRRLTPMPTPEAVIDLVRASFGVAIFSKWAIEPELADGTLISRPISEEGVSMDWWCVRRASDPDGSPSARLAAALASWSRKTDRALSTLAFGTRSSGS</sequence>
<reference evidence="6 7" key="1">
    <citation type="journal article" date="2016" name="Int. J. Syst. Evol. Microbiol.">
        <title>Labrenzia salina sp. nov., isolated from the rhizosphere of the halophyte Arthrocnemum macrostachyum.</title>
        <authorList>
            <person name="Camacho M."/>
            <person name="Redondo-Gomez S."/>
            <person name="Rodriguez-Llorente I."/>
            <person name="Rohde M."/>
            <person name="Sproer C."/>
            <person name="Schumann P."/>
            <person name="Klenk H.P."/>
            <person name="Montero-Calasanz M.D.C."/>
        </authorList>
    </citation>
    <scope>NUCLEOTIDE SEQUENCE [LARGE SCALE GENOMIC DNA]</scope>
    <source>
        <strain evidence="6 7">DSM 29163</strain>
    </source>
</reference>
<dbReference type="SUPFAM" id="SSF46785">
    <property type="entry name" value="Winged helix' DNA-binding domain"/>
    <property type="match status" value="1"/>
</dbReference>
<evidence type="ECO:0000259" key="5">
    <source>
        <dbReference type="PROSITE" id="PS50931"/>
    </source>
</evidence>
<dbReference type="Proteomes" id="UP001300261">
    <property type="component" value="Unassembled WGS sequence"/>
</dbReference>
<dbReference type="InterPro" id="IPR036388">
    <property type="entry name" value="WH-like_DNA-bd_sf"/>
</dbReference>
<keyword evidence="2" id="KW-0805">Transcription regulation</keyword>
<evidence type="ECO:0000256" key="2">
    <source>
        <dbReference type="ARBA" id="ARBA00023015"/>
    </source>
</evidence>
<organism evidence="6 7">
    <name type="scientific">Roseibium salinum</name>
    <dbReference type="NCBI Taxonomy" id="1604349"/>
    <lineage>
        <taxon>Bacteria</taxon>
        <taxon>Pseudomonadati</taxon>
        <taxon>Pseudomonadota</taxon>
        <taxon>Alphaproteobacteria</taxon>
        <taxon>Hyphomicrobiales</taxon>
        <taxon>Stappiaceae</taxon>
        <taxon>Roseibium</taxon>
    </lineage>
</organism>
<evidence type="ECO:0000256" key="3">
    <source>
        <dbReference type="ARBA" id="ARBA00023125"/>
    </source>
</evidence>
<keyword evidence="4" id="KW-0804">Transcription</keyword>
<comment type="similarity">
    <text evidence="1">Belongs to the LysR transcriptional regulatory family.</text>
</comment>
<protein>
    <submittedName>
        <fullName evidence="6">LysR family transcriptional regulator</fullName>
    </submittedName>
</protein>
<accession>A0ABT3R308</accession>
<dbReference type="Pfam" id="PF03466">
    <property type="entry name" value="LysR_substrate"/>
    <property type="match status" value="1"/>
</dbReference>
<keyword evidence="7" id="KW-1185">Reference proteome</keyword>
<evidence type="ECO:0000256" key="1">
    <source>
        <dbReference type="ARBA" id="ARBA00009437"/>
    </source>
</evidence>
<dbReference type="SUPFAM" id="SSF53850">
    <property type="entry name" value="Periplasmic binding protein-like II"/>
    <property type="match status" value="1"/>
</dbReference>
<gene>
    <name evidence="6" type="ORF">ON753_14255</name>
</gene>
<dbReference type="InterPro" id="IPR005119">
    <property type="entry name" value="LysR_subst-bd"/>
</dbReference>
<comment type="caution">
    <text evidence="6">The sequence shown here is derived from an EMBL/GenBank/DDBJ whole genome shotgun (WGS) entry which is preliminary data.</text>
</comment>
<dbReference type="EMBL" id="JAPEVI010000003">
    <property type="protein sequence ID" value="MCX2723520.1"/>
    <property type="molecule type" value="Genomic_DNA"/>
</dbReference>
<dbReference type="Gene3D" id="1.10.10.10">
    <property type="entry name" value="Winged helix-like DNA-binding domain superfamily/Winged helix DNA-binding domain"/>
    <property type="match status" value="1"/>
</dbReference>
<keyword evidence="3" id="KW-0238">DNA-binding</keyword>
<dbReference type="PROSITE" id="PS50931">
    <property type="entry name" value="HTH_LYSR"/>
    <property type="match status" value="1"/>
</dbReference>
<evidence type="ECO:0000256" key="4">
    <source>
        <dbReference type="ARBA" id="ARBA00023163"/>
    </source>
</evidence>
<dbReference type="InterPro" id="IPR036390">
    <property type="entry name" value="WH_DNA-bd_sf"/>
</dbReference>
<proteinExistence type="inferred from homology"/>
<evidence type="ECO:0000313" key="7">
    <source>
        <dbReference type="Proteomes" id="UP001300261"/>
    </source>
</evidence>
<name>A0ABT3R308_9HYPH</name>
<dbReference type="Pfam" id="PF00126">
    <property type="entry name" value="HTH_1"/>
    <property type="match status" value="1"/>
</dbReference>
<evidence type="ECO:0000313" key="6">
    <source>
        <dbReference type="EMBL" id="MCX2723520.1"/>
    </source>
</evidence>
<dbReference type="PANTHER" id="PTHR30346">
    <property type="entry name" value="TRANSCRIPTIONAL DUAL REGULATOR HCAR-RELATED"/>
    <property type="match status" value="1"/>
</dbReference>
<dbReference type="Gene3D" id="3.40.190.10">
    <property type="entry name" value="Periplasmic binding protein-like II"/>
    <property type="match status" value="2"/>
</dbReference>
<dbReference type="CDD" id="cd05466">
    <property type="entry name" value="PBP2_LTTR_substrate"/>
    <property type="match status" value="1"/>
</dbReference>
<dbReference type="InterPro" id="IPR000847">
    <property type="entry name" value="LysR_HTH_N"/>
</dbReference>
<dbReference type="RefSeq" id="WP_265963294.1">
    <property type="nucleotide sequence ID" value="NZ_JAPEVI010000003.1"/>
</dbReference>